<keyword evidence="1" id="KW-0378">Hydrolase</keyword>
<proteinExistence type="predicted"/>
<dbReference type="Proteomes" id="UP000251341">
    <property type="component" value="Unassembled WGS sequence"/>
</dbReference>
<dbReference type="GO" id="GO:0004519">
    <property type="term" value="F:endonuclease activity"/>
    <property type="evidence" value="ECO:0007669"/>
    <property type="project" value="UniProtKB-KW"/>
</dbReference>
<comment type="caution">
    <text evidence="1">The sequence shown here is derived from an EMBL/GenBank/DDBJ whole genome shotgun (WGS) entry which is preliminary data.</text>
</comment>
<keyword evidence="1" id="KW-0255">Endonuclease</keyword>
<evidence type="ECO:0000313" key="2">
    <source>
        <dbReference type="Proteomes" id="UP000251341"/>
    </source>
</evidence>
<dbReference type="InterPro" id="IPR011335">
    <property type="entry name" value="Restrct_endonuc-II-like"/>
</dbReference>
<reference evidence="1 2" key="1">
    <citation type="submission" date="2017-04" db="EMBL/GenBank/DDBJ databases">
        <title>Unexpected and diverse lifestyles within the genus Limnohabitans.</title>
        <authorList>
            <person name="Kasalicky V."/>
            <person name="Mehrshad M."/>
            <person name="Andrei S.-A."/>
            <person name="Salcher M."/>
            <person name="Kratochvilova H."/>
            <person name="Simek K."/>
            <person name="Ghai R."/>
        </authorList>
    </citation>
    <scope>NUCLEOTIDE SEQUENCE [LARGE SCALE GENOMIC DNA]</scope>
    <source>
        <strain evidence="1 2">MWH-C5</strain>
    </source>
</reference>
<accession>A0A315EL15</accession>
<dbReference type="RefSeq" id="WP_108401659.1">
    <property type="nucleotide sequence ID" value="NZ_NESP01000001.1"/>
</dbReference>
<keyword evidence="1" id="KW-0540">Nuclease</keyword>
<sequence>MADAYHYPPELLSLLVDTVPLLCRSKNDVIVFFRGAGSPENLLKPLVDQLRADAKSLNKYQIARTVIEGLNARGDSTLAPRREVIKRVVEFEDFTSCWPEDQLKAKGAVSEVRRIVNVKDSFTRMKQERDNEKSEALAAAQVARAAALSRKKAIGELRDQLFALFAMDDKPQVRGKQLELVLNGLFRAYGVLVHEDFKRRDPDSSTVLEQIDGVIVLDGTIHLVEMKWLKDPVGIADFSPHLVRLFGRASASGIFISNSDFTQPVLKECANALNQRTMFLCSLQEIVMLLQNEADLLALLRKKSQAAVVAKQPFLRVV</sequence>
<evidence type="ECO:0000313" key="1">
    <source>
        <dbReference type="EMBL" id="PUE58600.1"/>
    </source>
</evidence>
<dbReference type="AlphaFoldDB" id="A0A315EL15"/>
<name>A0A315EL15_9BURK</name>
<dbReference type="SUPFAM" id="SSF52980">
    <property type="entry name" value="Restriction endonuclease-like"/>
    <property type="match status" value="1"/>
</dbReference>
<gene>
    <name evidence="1" type="ORF">B9Z44_02700</name>
</gene>
<protein>
    <submittedName>
        <fullName evidence="1">Restriction endonuclease</fullName>
    </submittedName>
</protein>
<dbReference type="EMBL" id="NESP01000001">
    <property type="protein sequence ID" value="PUE58600.1"/>
    <property type="molecule type" value="Genomic_DNA"/>
</dbReference>
<organism evidence="1 2">
    <name type="scientific">Limnohabitans curvus</name>
    <dbReference type="NCBI Taxonomy" id="323423"/>
    <lineage>
        <taxon>Bacteria</taxon>
        <taxon>Pseudomonadati</taxon>
        <taxon>Pseudomonadota</taxon>
        <taxon>Betaproteobacteria</taxon>
        <taxon>Burkholderiales</taxon>
        <taxon>Comamonadaceae</taxon>
        <taxon>Limnohabitans</taxon>
    </lineage>
</organism>
<keyword evidence="2" id="KW-1185">Reference proteome</keyword>